<accession>A0ABR1ZBB5</accession>
<evidence type="ECO:0000313" key="2">
    <source>
        <dbReference type="Proteomes" id="UP001396334"/>
    </source>
</evidence>
<organism evidence="1 2">
    <name type="scientific">Hibiscus sabdariffa</name>
    <name type="common">roselle</name>
    <dbReference type="NCBI Taxonomy" id="183260"/>
    <lineage>
        <taxon>Eukaryota</taxon>
        <taxon>Viridiplantae</taxon>
        <taxon>Streptophyta</taxon>
        <taxon>Embryophyta</taxon>
        <taxon>Tracheophyta</taxon>
        <taxon>Spermatophyta</taxon>
        <taxon>Magnoliopsida</taxon>
        <taxon>eudicotyledons</taxon>
        <taxon>Gunneridae</taxon>
        <taxon>Pentapetalae</taxon>
        <taxon>rosids</taxon>
        <taxon>malvids</taxon>
        <taxon>Malvales</taxon>
        <taxon>Malvaceae</taxon>
        <taxon>Malvoideae</taxon>
        <taxon>Hibiscus</taxon>
    </lineage>
</organism>
<evidence type="ECO:0000313" key="1">
    <source>
        <dbReference type="EMBL" id="KAK8477524.1"/>
    </source>
</evidence>
<dbReference type="EMBL" id="JBBPBN010001789">
    <property type="protein sequence ID" value="KAK8477524.1"/>
    <property type="molecule type" value="Genomic_DNA"/>
</dbReference>
<keyword evidence="2" id="KW-1185">Reference proteome</keyword>
<name>A0ABR1ZBB5_9ROSI</name>
<gene>
    <name evidence="1" type="ORF">V6N11_072833</name>
</gene>
<protein>
    <submittedName>
        <fullName evidence="1">Uncharacterized protein</fullName>
    </submittedName>
</protein>
<sequence>MILQSKSQALLKILLLSCKRTHNGVGLLEPIEDNEKVEDSERVEHLVVDISMLEIFCPEDVLLHGGQEPRVACKIEVENFHNFSGFVSVQPSPEAKINHDLFIPSVKAPISGGVGSLNDHNLGERVEATDPVLAGFDLEDFEGGVEMIPSVGDD</sequence>
<dbReference type="Proteomes" id="UP001396334">
    <property type="component" value="Unassembled WGS sequence"/>
</dbReference>
<comment type="caution">
    <text evidence="1">The sequence shown here is derived from an EMBL/GenBank/DDBJ whole genome shotgun (WGS) entry which is preliminary data.</text>
</comment>
<proteinExistence type="predicted"/>
<reference evidence="1 2" key="1">
    <citation type="journal article" date="2024" name="G3 (Bethesda)">
        <title>Genome assembly of Hibiscus sabdariffa L. provides insights into metabolisms of medicinal natural products.</title>
        <authorList>
            <person name="Kim T."/>
        </authorList>
    </citation>
    <scope>NUCLEOTIDE SEQUENCE [LARGE SCALE GENOMIC DNA]</scope>
    <source>
        <strain evidence="1">TK-2024</strain>
        <tissue evidence="1">Old leaves</tissue>
    </source>
</reference>